<proteinExistence type="predicted"/>
<accession>A0AAE0FP85</accession>
<evidence type="ECO:0000313" key="2">
    <source>
        <dbReference type="Proteomes" id="UP001190700"/>
    </source>
</evidence>
<gene>
    <name evidence="1" type="ORF">CYMTET_28022</name>
</gene>
<dbReference type="AlphaFoldDB" id="A0AAE0FP85"/>
<dbReference type="EMBL" id="LGRX02015668">
    <property type="protein sequence ID" value="KAK3263158.1"/>
    <property type="molecule type" value="Genomic_DNA"/>
</dbReference>
<dbReference type="Proteomes" id="UP001190700">
    <property type="component" value="Unassembled WGS sequence"/>
</dbReference>
<protein>
    <submittedName>
        <fullName evidence="1">Uncharacterized protein</fullName>
    </submittedName>
</protein>
<keyword evidence="2" id="KW-1185">Reference proteome</keyword>
<name>A0AAE0FP85_9CHLO</name>
<evidence type="ECO:0000313" key="1">
    <source>
        <dbReference type="EMBL" id="KAK3263158.1"/>
    </source>
</evidence>
<organism evidence="1 2">
    <name type="scientific">Cymbomonas tetramitiformis</name>
    <dbReference type="NCBI Taxonomy" id="36881"/>
    <lineage>
        <taxon>Eukaryota</taxon>
        <taxon>Viridiplantae</taxon>
        <taxon>Chlorophyta</taxon>
        <taxon>Pyramimonadophyceae</taxon>
        <taxon>Pyramimonadales</taxon>
        <taxon>Pyramimonadaceae</taxon>
        <taxon>Cymbomonas</taxon>
    </lineage>
</organism>
<comment type="caution">
    <text evidence="1">The sequence shown here is derived from an EMBL/GenBank/DDBJ whole genome shotgun (WGS) entry which is preliminary data.</text>
</comment>
<reference evidence="1 2" key="1">
    <citation type="journal article" date="2015" name="Genome Biol. Evol.">
        <title>Comparative Genomics of a Bacterivorous Green Alga Reveals Evolutionary Causalities and Consequences of Phago-Mixotrophic Mode of Nutrition.</title>
        <authorList>
            <person name="Burns J.A."/>
            <person name="Paasch A."/>
            <person name="Narechania A."/>
            <person name="Kim E."/>
        </authorList>
    </citation>
    <scope>NUCLEOTIDE SEQUENCE [LARGE SCALE GENOMIC DNA]</scope>
    <source>
        <strain evidence="1 2">PLY_AMNH</strain>
    </source>
</reference>
<sequence length="149" mass="16605">MADAGDSWEDLDDEDLENQFERVEVVYVPPTQSVEPTPKVTTCALKPSVKESAAEEAEIDNRPLILVDLTALSDGKIHNKFDKFGCNDAEAKREYTRKIESDYQKYANDAKLISSGVVRPCGYSVWRPALAALRDEVPGHFFAPIFPPS</sequence>